<dbReference type="AlphaFoldDB" id="A0A401IU08"/>
<name>A0A401IU08_9LACO</name>
<comment type="caution">
    <text evidence="1">The sequence shown here is derived from an EMBL/GenBank/DDBJ whole genome shotgun (WGS) entry which is preliminary data.</text>
</comment>
<dbReference type="Proteomes" id="UP000286848">
    <property type="component" value="Unassembled WGS sequence"/>
</dbReference>
<gene>
    <name evidence="1" type="ORF">LFYK43_14470</name>
</gene>
<evidence type="ECO:0000313" key="2">
    <source>
        <dbReference type="Proteomes" id="UP000286848"/>
    </source>
</evidence>
<sequence length="67" mass="7121">MNKCPFCGAYNVGPMNLPEGQHILLQTVNDDGNINIGAGYKVDLVACGSCKNMWLHSDGITAGKPEV</sequence>
<evidence type="ECO:0000313" key="1">
    <source>
        <dbReference type="EMBL" id="GBG94988.1"/>
    </source>
</evidence>
<dbReference type="RefSeq" id="WP_124976891.1">
    <property type="nucleotide sequence ID" value="NZ_BFFP01000022.1"/>
</dbReference>
<protein>
    <submittedName>
        <fullName evidence="1">Uncharacterized protein</fullName>
    </submittedName>
</protein>
<dbReference type="EMBL" id="BFFP01000022">
    <property type="protein sequence ID" value="GBG94988.1"/>
    <property type="molecule type" value="Genomic_DNA"/>
</dbReference>
<proteinExistence type="predicted"/>
<keyword evidence="2" id="KW-1185">Reference proteome</keyword>
<organism evidence="1 2">
    <name type="scientific">Ligilactobacillus salitolerans</name>
    <dbReference type="NCBI Taxonomy" id="1808352"/>
    <lineage>
        <taxon>Bacteria</taxon>
        <taxon>Bacillati</taxon>
        <taxon>Bacillota</taxon>
        <taxon>Bacilli</taxon>
        <taxon>Lactobacillales</taxon>
        <taxon>Lactobacillaceae</taxon>
        <taxon>Ligilactobacillus</taxon>
    </lineage>
</organism>
<reference evidence="1 2" key="1">
    <citation type="journal article" date="2019" name="Int. J. Syst. Evol. Microbiol.">
        <title>Lactobacillus salitolerans sp. nov., a novel lactic acid bacterium isolated from spent mushroom substrates.</title>
        <authorList>
            <person name="Tohno M."/>
            <person name="Tanizawa Y."/>
            <person name="Kojima Y."/>
            <person name="Sakamoto M."/>
            <person name="Nakamura Y."/>
            <person name="Ohkuma M."/>
            <person name="Kobayashi H."/>
        </authorList>
    </citation>
    <scope>NUCLEOTIDE SEQUENCE [LARGE SCALE GENOMIC DNA]</scope>
    <source>
        <strain evidence="1 2">YK43</strain>
    </source>
</reference>
<accession>A0A401IU08</accession>